<dbReference type="InterPro" id="IPR039425">
    <property type="entry name" value="RNA_pol_sigma-70-like"/>
</dbReference>
<proteinExistence type="inferred from homology"/>
<dbReference type="InterPro" id="IPR032710">
    <property type="entry name" value="NTF2-like_dom_sf"/>
</dbReference>
<gene>
    <name evidence="10" type="ORF">ACFHYQ_15070</name>
</gene>
<dbReference type="SUPFAM" id="SSF88946">
    <property type="entry name" value="Sigma2 domain of RNA polymerase sigma factors"/>
    <property type="match status" value="1"/>
</dbReference>
<dbReference type="InterPro" id="IPR036388">
    <property type="entry name" value="WH-like_DNA-bd_sf"/>
</dbReference>
<dbReference type="InterPro" id="IPR014305">
    <property type="entry name" value="RNA_pol_sigma-G_actinobac"/>
</dbReference>
<dbReference type="PANTHER" id="PTHR43133">
    <property type="entry name" value="RNA POLYMERASE ECF-TYPE SIGMA FACTO"/>
    <property type="match status" value="1"/>
</dbReference>
<feature type="region of interest" description="Disordered" evidence="6">
    <location>
        <begin position="106"/>
        <end position="144"/>
    </location>
</feature>
<evidence type="ECO:0000256" key="1">
    <source>
        <dbReference type="ARBA" id="ARBA00010641"/>
    </source>
</evidence>
<dbReference type="Proteomes" id="UP001589870">
    <property type="component" value="Unassembled WGS sequence"/>
</dbReference>
<dbReference type="Gene3D" id="1.10.1740.10">
    <property type="match status" value="1"/>
</dbReference>
<evidence type="ECO:0000259" key="8">
    <source>
        <dbReference type="Pfam" id="PF08281"/>
    </source>
</evidence>
<keyword evidence="10" id="KW-0548">Nucleotidyltransferase</keyword>
<dbReference type="Gene3D" id="3.10.450.50">
    <property type="match status" value="1"/>
</dbReference>
<dbReference type="CDD" id="cd06171">
    <property type="entry name" value="Sigma70_r4"/>
    <property type="match status" value="1"/>
</dbReference>
<dbReference type="NCBIfam" id="TIGR02960">
    <property type="entry name" value="SigX5"/>
    <property type="match status" value="1"/>
</dbReference>
<sequence>MDGTLDGRIGPMVEDGGVSEERLLADAQKGDEAAFALLVKRHRGDLYAHCYRMLGSVQDAEDALQESLLGAWRGLAGFEGRSSLRTWLYRVATHACLRLSSRRPRRMLSSDHGPARSDVHDLGDPVPGPVWLDPLPDDLPAEEEPDPAAAYLRRESVELAFVAALQQLPGTQRAVLILREVLGFTAAEVAGILDTTPASVNSAMQRARAALQQRRSQQAELAALGAGGRRALVDAFVTAWERADVPALLDLLTEDARFTMPPLPAWFDGREDVGRFLAERVFATQWRLVPIAANGQPGFACHQYDGERFSLGAVNVLSLRDGRISWIAAFIDPQVTRYFSVPGKLSR</sequence>
<dbReference type="InterPro" id="IPR007627">
    <property type="entry name" value="RNA_pol_sigma70_r2"/>
</dbReference>
<feature type="domain" description="RNA polymerase sigma factor 70 region 4 type 2" evidence="8">
    <location>
        <begin position="160"/>
        <end position="211"/>
    </location>
</feature>
<evidence type="ECO:0000313" key="11">
    <source>
        <dbReference type="Proteomes" id="UP001589870"/>
    </source>
</evidence>
<evidence type="ECO:0000256" key="6">
    <source>
        <dbReference type="SAM" id="MobiDB-lite"/>
    </source>
</evidence>
<dbReference type="GO" id="GO:0003899">
    <property type="term" value="F:DNA-directed RNA polymerase activity"/>
    <property type="evidence" value="ECO:0007669"/>
    <property type="project" value="UniProtKB-EC"/>
</dbReference>
<feature type="domain" description="SnoaL-like" evidence="9">
    <location>
        <begin position="233"/>
        <end position="325"/>
    </location>
</feature>
<dbReference type="Gene3D" id="1.10.10.10">
    <property type="entry name" value="Winged helix-like DNA-binding domain superfamily/Winged helix DNA-binding domain"/>
    <property type="match status" value="1"/>
</dbReference>
<dbReference type="NCBIfam" id="NF006089">
    <property type="entry name" value="PRK08241.1"/>
    <property type="match status" value="1"/>
</dbReference>
<evidence type="ECO:0000259" key="9">
    <source>
        <dbReference type="Pfam" id="PF12680"/>
    </source>
</evidence>
<evidence type="ECO:0000256" key="5">
    <source>
        <dbReference type="ARBA" id="ARBA00023163"/>
    </source>
</evidence>
<dbReference type="InterPro" id="IPR013325">
    <property type="entry name" value="RNA_pol_sigma_r2"/>
</dbReference>
<dbReference type="InterPro" id="IPR037401">
    <property type="entry name" value="SnoaL-like"/>
</dbReference>
<dbReference type="NCBIfam" id="TIGR02937">
    <property type="entry name" value="sigma70-ECF"/>
    <property type="match status" value="1"/>
</dbReference>
<keyword evidence="4" id="KW-0731">Sigma factor</keyword>
<dbReference type="InterPro" id="IPR013249">
    <property type="entry name" value="RNA_pol_sigma70_r4_t2"/>
</dbReference>
<dbReference type="EMBL" id="JBHMQT010000033">
    <property type="protein sequence ID" value="MFC0863622.1"/>
    <property type="molecule type" value="Genomic_DNA"/>
</dbReference>
<dbReference type="EC" id="2.7.7.6" evidence="10"/>
<name>A0ABV6U598_9ACTN</name>
<dbReference type="Pfam" id="PF08281">
    <property type="entry name" value="Sigma70_r4_2"/>
    <property type="match status" value="1"/>
</dbReference>
<keyword evidence="5" id="KW-0804">Transcription</keyword>
<dbReference type="PANTHER" id="PTHR43133:SF65">
    <property type="entry name" value="ECF RNA POLYMERASE SIGMA FACTOR SIGG"/>
    <property type="match status" value="1"/>
</dbReference>
<evidence type="ECO:0000313" key="10">
    <source>
        <dbReference type="EMBL" id="MFC0863622.1"/>
    </source>
</evidence>
<keyword evidence="11" id="KW-1185">Reference proteome</keyword>
<feature type="compositionally biased region" description="Basic and acidic residues" evidence="6">
    <location>
        <begin position="113"/>
        <end position="123"/>
    </location>
</feature>
<dbReference type="SUPFAM" id="SSF88659">
    <property type="entry name" value="Sigma3 and sigma4 domains of RNA polymerase sigma factors"/>
    <property type="match status" value="1"/>
</dbReference>
<dbReference type="InterPro" id="IPR013324">
    <property type="entry name" value="RNA_pol_sigma_r3/r4-like"/>
</dbReference>
<protein>
    <submittedName>
        <fullName evidence="10">RNA polymerase subunit sigma-70</fullName>
        <ecNumber evidence="10">2.7.7.6</ecNumber>
    </submittedName>
</protein>
<comment type="subunit">
    <text evidence="2">Interacts transiently with the RNA polymerase catalytic core formed by RpoA, RpoB, RpoC and RpoZ (2 alpha, 1 beta, 1 beta' and 1 omega subunit) to form the RNA polymerase holoenzyme that can initiate transcription.</text>
</comment>
<reference evidence="10 11" key="1">
    <citation type="submission" date="2024-09" db="EMBL/GenBank/DDBJ databases">
        <authorList>
            <person name="Sun Q."/>
            <person name="Mori K."/>
        </authorList>
    </citation>
    <scope>NUCLEOTIDE SEQUENCE [LARGE SCALE GENOMIC DNA]</scope>
    <source>
        <strain evidence="10 11">TBRC 1851</strain>
    </source>
</reference>
<comment type="similarity">
    <text evidence="1">Belongs to the sigma-70 factor family. ECF subfamily.</text>
</comment>
<dbReference type="Pfam" id="PF04542">
    <property type="entry name" value="Sigma70_r2"/>
    <property type="match status" value="1"/>
</dbReference>
<feature type="domain" description="RNA polymerase sigma-70 region 2" evidence="7">
    <location>
        <begin position="38"/>
        <end position="103"/>
    </location>
</feature>
<feature type="compositionally biased region" description="Acidic residues" evidence="6">
    <location>
        <begin position="135"/>
        <end position="144"/>
    </location>
</feature>
<keyword evidence="10" id="KW-0808">Transferase</keyword>
<accession>A0ABV6U598</accession>
<evidence type="ECO:0000256" key="4">
    <source>
        <dbReference type="ARBA" id="ARBA00023082"/>
    </source>
</evidence>
<organism evidence="10 11">
    <name type="scientific">Sphaerimonospora cavernae</name>
    <dbReference type="NCBI Taxonomy" id="1740611"/>
    <lineage>
        <taxon>Bacteria</taxon>
        <taxon>Bacillati</taxon>
        <taxon>Actinomycetota</taxon>
        <taxon>Actinomycetes</taxon>
        <taxon>Streptosporangiales</taxon>
        <taxon>Streptosporangiaceae</taxon>
        <taxon>Sphaerimonospora</taxon>
    </lineage>
</organism>
<dbReference type="InterPro" id="IPR014284">
    <property type="entry name" value="RNA_pol_sigma-70_dom"/>
</dbReference>
<evidence type="ECO:0000259" key="7">
    <source>
        <dbReference type="Pfam" id="PF04542"/>
    </source>
</evidence>
<dbReference type="SUPFAM" id="SSF54427">
    <property type="entry name" value="NTF2-like"/>
    <property type="match status" value="1"/>
</dbReference>
<dbReference type="RefSeq" id="WP_394301766.1">
    <property type="nucleotide sequence ID" value="NZ_JBHMQT010000033.1"/>
</dbReference>
<comment type="caution">
    <text evidence="10">The sequence shown here is derived from an EMBL/GenBank/DDBJ whole genome shotgun (WGS) entry which is preliminary data.</text>
</comment>
<dbReference type="Pfam" id="PF12680">
    <property type="entry name" value="SnoaL_2"/>
    <property type="match status" value="1"/>
</dbReference>
<evidence type="ECO:0000256" key="2">
    <source>
        <dbReference type="ARBA" id="ARBA00011344"/>
    </source>
</evidence>
<keyword evidence="3" id="KW-0805">Transcription regulation</keyword>
<evidence type="ECO:0000256" key="3">
    <source>
        <dbReference type="ARBA" id="ARBA00023015"/>
    </source>
</evidence>